<gene>
    <name evidence="2" type="ORF">T4B_15349</name>
</gene>
<evidence type="ECO:0000256" key="1">
    <source>
        <dbReference type="SAM" id="MobiDB-lite"/>
    </source>
</evidence>
<dbReference type="AlphaFoldDB" id="A0A0V1IBL4"/>
<evidence type="ECO:0000313" key="3">
    <source>
        <dbReference type="Proteomes" id="UP000054805"/>
    </source>
</evidence>
<organism evidence="2 3">
    <name type="scientific">Trichinella pseudospiralis</name>
    <name type="common">Parasitic roundworm</name>
    <dbReference type="NCBI Taxonomy" id="6337"/>
    <lineage>
        <taxon>Eukaryota</taxon>
        <taxon>Metazoa</taxon>
        <taxon>Ecdysozoa</taxon>
        <taxon>Nematoda</taxon>
        <taxon>Enoplea</taxon>
        <taxon>Dorylaimia</taxon>
        <taxon>Trichinellida</taxon>
        <taxon>Trichinellidae</taxon>
        <taxon>Trichinella</taxon>
    </lineage>
</organism>
<dbReference type="Proteomes" id="UP000054805">
    <property type="component" value="Unassembled WGS sequence"/>
</dbReference>
<protein>
    <submittedName>
        <fullName evidence="2">Uncharacterized protein</fullName>
    </submittedName>
</protein>
<sequence length="55" mass="6271">MQQEKIKKESHSPQSRKDIKASSFHGTVDIAFFDVSIDQYAFILLGPLSTLYPRT</sequence>
<reference evidence="2 3" key="1">
    <citation type="submission" date="2015-01" db="EMBL/GenBank/DDBJ databases">
        <title>Evolution of Trichinella species and genotypes.</title>
        <authorList>
            <person name="Korhonen P.K."/>
            <person name="Edoardo P."/>
            <person name="Giuseppe L.R."/>
            <person name="Gasser R.B."/>
        </authorList>
    </citation>
    <scope>NUCLEOTIDE SEQUENCE [LARGE SCALE GENOMIC DNA]</scope>
    <source>
        <strain evidence="2">ISS588</strain>
    </source>
</reference>
<evidence type="ECO:0000313" key="2">
    <source>
        <dbReference type="EMBL" id="KRZ20232.1"/>
    </source>
</evidence>
<comment type="caution">
    <text evidence="2">The sequence shown here is derived from an EMBL/GenBank/DDBJ whole genome shotgun (WGS) entry which is preliminary data.</text>
</comment>
<proteinExistence type="predicted"/>
<accession>A0A0V1IBL4</accession>
<name>A0A0V1IBL4_TRIPS</name>
<feature type="region of interest" description="Disordered" evidence="1">
    <location>
        <begin position="1"/>
        <end position="20"/>
    </location>
</feature>
<dbReference type="EMBL" id="JYDS01000247">
    <property type="protein sequence ID" value="KRZ20232.1"/>
    <property type="molecule type" value="Genomic_DNA"/>
</dbReference>
<keyword evidence="3" id="KW-1185">Reference proteome</keyword>